<gene>
    <name evidence="2" type="ORF">BN488_01093</name>
</gene>
<evidence type="ECO:0000313" key="2">
    <source>
        <dbReference type="EMBL" id="CDA10040.1"/>
    </source>
</evidence>
<protein>
    <submittedName>
        <fullName evidence="2">Uncharacterized protein</fullName>
    </submittedName>
</protein>
<dbReference type="Proteomes" id="UP000017980">
    <property type="component" value="Unassembled WGS sequence"/>
</dbReference>
<dbReference type="AlphaFoldDB" id="R5X5K4"/>
<reference evidence="2" key="1">
    <citation type="submission" date="2012-11" db="EMBL/GenBank/DDBJ databases">
        <title>Dependencies among metagenomic species, viruses, plasmids and units of genetic variation.</title>
        <authorList>
            <person name="Nielsen H.B."/>
            <person name="Almeida M."/>
            <person name="Juncker A.S."/>
            <person name="Rasmussen S."/>
            <person name="Li J."/>
            <person name="Sunagawa S."/>
            <person name="Plichta D."/>
            <person name="Gautier L."/>
            <person name="Le Chatelier E."/>
            <person name="Peletier E."/>
            <person name="Bonde I."/>
            <person name="Nielsen T."/>
            <person name="Manichanh C."/>
            <person name="Arumugam M."/>
            <person name="Batto J."/>
            <person name="Santos M.B.Q.D."/>
            <person name="Blom N."/>
            <person name="Borruel N."/>
            <person name="Burgdorf K.S."/>
            <person name="Boumezbeur F."/>
            <person name="Casellas F."/>
            <person name="Dore J."/>
            <person name="Guarner F."/>
            <person name="Hansen T."/>
            <person name="Hildebrand F."/>
            <person name="Kaas R.S."/>
            <person name="Kennedy S."/>
            <person name="Kristiansen K."/>
            <person name="Kultima J.R."/>
            <person name="Leonard P."/>
            <person name="Levenez F."/>
            <person name="Lund O."/>
            <person name="Moumen B."/>
            <person name="Le Paslier D."/>
            <person name="Pons N."/>
            <person name="Pedersen O."/>
            <person name="Prifti E."/>
            <person name="Qin J."/>
            <person name="Raes J."/>
            <person name="Tap J."/>
            <person name="Tims S."/>
            <person name="Ussery D.W."/>
            <person name="Yamada T."/>
            <person name="MetaHit consortium"/>
            <person name="Renault P."/>
            <person name="Sicheritz-Ponten T."/>
            <person name="Bork P."/>
            <person name="Wang J."/>
            <person name="Brunak S."/>
            <person name="Ehrlich S.D."/>
        </authorList>
    </citation>
    <scope>NUCLEOTIDE SEQUENCE [LARGE SCALE GENOMIC DNA]</scope>
</reference>
<organism evidence="2 3">
    <name type="scientific">Intestinibacter bartlettii CAG:1329</name>
    <dbReference type="NCBI Taxonomy" id="1263063"/>
    <lineage>
        <taxon>Bacteria</taxon>
        <taxon>Bacillati</taxon>
        <taxon>Bacillota</taxon>
        <taxon>Clostridia</taxon>
        <taxon>Peptostreptococcales</taxon>
        <taxon>Peptostreptococcaceae</taxon>
        <taxon>Intestinibacter</taxon>
    </lineage>
</organism>
<proteinExistence type="predicted"/>
<evidence type="ECO:0000313" key="3">
    <source>
        <dbReference type="Proteomes" id="UP000017980"/>
    </source>
</evidence>
<dbReference type="EMBL" id="CBBD010000033">
    <property type="protein sequence ID" value="CDA10040.1"/>
    <property type="molecule type" value="Genomic_DNA"/>
</dbReference>
<name>R5X5K4_9FIRM</name>
<sequence length="127" mass="14920">MGGRIQNYIILMEEKMNTEANKTIDFEKKLKEKLGKELKKEIENGNYDEIIEYIVSAYSEGLNIFYKEGVKSFFEEFAKTNDKNLHAIIGILDSQRETITNLNKKIKRQEERINKLEQEIEAISKKI</sequence>
<evidence type="ECO:0000256" key="1">
    <source>
        <dbReference type="SAM" id="Coils"/>
    </source>
</evidence>
<keyword evidence="1" id="KW-0175">Coiled coil</keyword>
<feature type="coiled-coil region" evidence="1">
    <location>
        <begin position="92"/>
        <end position="126"/>
    </location>
</feature>
<comment type="caution">
    <text evidence="2">The sequence shown here is derived from an EMBL/GenBank/DDBJ whole genome shotgun (WGS) entry which is preliminary data.</text>
</comment>
<accession>R5X5K4</accession>